<comment type="caution">
    <text evidence="3">The sequence shown here is derived from an EMBL/GenBank/DDBJ whole genome shotgun (WGS) entry which is preliminary data.</text>
</comment>
<dbReference type="KEGG" id="cci:CC1G_03259"/>
<feature type="region of interest" description="Disordered" evidence="1">
    <location>
        <begin position="103"/>
        <end position="125"/>
    </location>
</feature>
<dbReference type="AlphaFoldDB" id="A8N7B6"/>
<dbReference type="SUPFAM" id="SSF52833">
    <property type="entry name" value="Thioredoxin-like"/>
    <property type="match status" value="1"/>
</dbReference>
<dbReference type="InParanoid" id="A8N7B6"/>
<reference evidence="3 4" key="1">
    <citation type="journal article" date="2010" name="Proc. Natl. Acad. Sci. U.S.A.">
        <title>Insights into evolution of multicellular fungi from the assembled chromosomes of the mushroom Coprinopsis cinerea (Coprinus cinereus).</title>
        <authorList>
            <person name="Stajich J.E."/>
            <person name="Wilke S.K."/>
            <person name="Ahren D."/>
            <person name="Au C.H."/>
            <person name="Birren B.W."/>
            <person name="Borodovsky M."/>
            <person name="Burns C."/>
            <person name="Canback B."/>
            <person name="Casselton L.A."/>
            <person name="Cheng C.K."/>
            <person name="Deng J."/>
            <person name="Dietrich F.S."/>
            <person name="Fargo D.C."/>
            <person name="Farman M.L."/>
            <person name="Gathman A.C."/>
            <person name="Goldberg J."/>
            <person name="Guigo R."/>
            <person name="Hoegger P.J."/>
            <person name="Hooker J.B."/>
            <person name="Huggins A."/>
            <person name="James T.Y."/>
            <person name="Kamada T."/>
            <person name="Kilaru S."/>
            <person name="Kodira C."/>
            <person name="Kues U."/>
            <person name="Kupfer D."/>
            <person name="Kwan H.S."/>
            <person name="Lomsadze A."/>
            <person name="Li W."/>
            <person name="Lilly W.W."/>
            <person name="Ma L.J."/>
            <person name="Mackey A.J."/>
            <person name="Manning G."/>
            <person name="Martin F."/>
            <person name="Muraguchi H."/>
            <person name="Natvig D.O."/>
            <person name="Palmerini H."/>
            <person name="Ramesh M.A."/>
            <person name="Rehmeyer C.J."/>
            <person name="Roe B.A."/>
            <person name="Shenoy N."/>
            <person name="Stanke M."/>
            <person name="Ter-Hovhannisyan V."/>
            <person name="Tunlid A."/>
            <person name="Velagapudi R."/>
            <person name="Vision T.J."/>
            <person name="Zeng Q."/>
            <person name="Zolan M.E."/>
            <person name="Pukkila P.J."/>
        </authorList>
    </citation>
    <scope>NUCLEOTIDE SEQUENCE [LARGE SCALE GENOMIC DNA]</scope>
    <source>
        <strain evidence="4">Okayama-7 / 130 / ATCC MYA-4618 / FGSC 9003</strain>
    </source>
</reference>
<dbReference type="OMA" id="KPRAYWL"/>
<feature type="region of interest" description="Disordered" evidence="1">
    <location>
        <begin position="1"/>
        <end position="29"/>
    </location>
</feature>
<keyword evidence="2" id="KW-0472">Membrane</keyword>
<dbReference type="GeneID" id="6007167"/>
<organism evidence="3 4">
    <name type="scientific">Coprinopsis cinerea (strain Okayama-7 / 130 / ATCC MYA-4618 / FGSC 9003)</name>
    <name type="common">Inky cap fungus</name>
    <name type="synonym">Hormographiella aspergillata</name>
    <dbReference type="NCBI Taxonomy" id="240176"/>
    <lineage>
        <taxon>Eukaryota</taxon>
        <taxon>Fungi</taxon>
        <taxon>Dikarya</taxon>
        <taxon>Basidiomycota</taxon>
        <taxon>Agaricomycotina</taxon>
        <taxon>Agaricomycetes</taxon>
        <taxon>Agaricomycetidae</taxon>
        <taxon>Agaricales</taxon>
        <taxon>Agaricineae</taxon>
        <taxon>Psathyrellaceae</taxon>
        <taxon>Coprinopsis</taxon>
    </lineage>
</organism>
<dbReference type="Gene3D" id="3.40.30.10">
    <property type="entry name" value="Glutaredoxin"/>
    <property type="match status" value="1"/>
</dbReference>
<evidence type="ECO:0000256" key="1">
    <source>
        <dbReference type="SAM" id="MobiDB-lite"/>
    </source>
</evidence>
<keyword evidence="4" id="KW-1185">Reference proteome</keyword>
<dbReference type="GO" id="GO:0005796">
    <property type="term" value="C:Golgi lumen"/>
    <property type="evidence" value="ECO:0007669"/>
    <property type="project" value="TreeGrafter"/>
</dbReference>
<dbReference type="RefSeq" id="XP_001830722.1">
    <property type="nucleotide sequence ID" value="XM_001830670.2"/>
</dbReference>
<dbReference type="STRING" id="240176.A8N7B6"/>
<proteinExistence type="predicted"/>
<dbReference type="VEuPathDB" id="FungiDB:CC1G_03259"/>
<dbReference type="eggNOG" id="ENOG502SNG9">
    <property type="taxonomic scope" value="Eukaryota"/>
</dbReference>
<dbReference type="InterPro" id="IPR036249">
    <property type="entry name" value="Thioredoxin-like_sf"/>
</dbReference>
<feature type="compositionally biased region" description="Basic and acidic residues" evidence="1">
    <location>
        <begin position="10"/>
        <end position="20"/>
    </location>
</feature>
<name>A8N7B6_COPC7</name>
<accession>A8N7B6</accession>
<feature type="transmembrane region" description="Helical" evidence="2">
    <location>
        <begin position="52"/>
        <end position="73"/>
    </location>
</feature>
<dbReference type="PANTHER" id="PTHR45694:SF5">
    <property type="entry name" value="GLUTAREDOXIN 2"/>
    <property type="match status" value="1"/>
</dbReference>
<evidence type="ECO:0000256" key="2">
    <source>
        <dbReference type="SAM" id="Phobius"/>
    </source>
</evidence>
<dbReference type="OrthoDB" id="423313at2759"/>
<dbReference type="GO" id="GO:0005801">
    <property type="term" value="C:cis-Golgi network"/>
    <property type="evidence" value="ECO:0007669"/>
    <property type="project" value="TreeGrafter"/>
</dbReference>
<dbReference type="GO" id="GO:0034599">
    <property type="term" value="P:cellular response to oxidative stress"/>
    <property type="evidence" value="ECO:0007669"/>
    <property type="project" value="TreeGrafter"/>
</dbReference>
<dbReference type="GO" id="GO:0015038">
    <property type="term" value="F:glutathione disulfide oxidoreductase activity"/>
    <property type="evidence" value="ECO:0007669"/>
    <property type="project" value="TreeGrafter"/>
</dbReference>
<keyword evidence="2" id="KW-1133">Transmembrane helix</keyword>
<protein>
    <submittedName>
        <fullName evidence="3">Uncharacterized protein</fullName>
    </submittedName>
</protein>
<sequence length="298" mass="33063">MSLPLTDTRSSLHDPFDRKVPPLSSTSSSSWPIVPQLLNVLHPRKAKYRKTFIGLTFIVFLSTYVFLIHGSALSPTLALRHTQSPAADQLAIALESTENSRVGEEGSRFIPLNPHRHDSSTRGRHRTQYPALHLTPEEELAAISSFIASLPQNVIPPTVNPSRPIDPELVLDFDTRSPRAADEVRVMVQDVWTRNPVFVYSRLYSPASRELKSILSNLNLYPAPTIIDVDMRDDVDVLKPILARLTSYPELPVLLVGGKTVGTVDEVREMSKDGRLQKVITSAGAVVNGAKKKKGRKH</sequence>
<dbReference type="PANTHER" id="PTHR45694">
    <property type="entry name" value="GLUTAREDOXIN 2"/>
    <property type="match status" value="1"/>
</dbReference>
<dbReference type="PROSITE" id="PS51354">
    <property type="entry name" value="GLUTAREDOXIN_2"/>
    <property type="match status" value="1"/>
</dbReference>
<dbReference type="GO" id="GO:0000324">
    <property type="term" value="C:fungal-type vacuole"/>
    <property type="evidence" value="ECO:0007669"/>
    <property type="project" value="TreeGrafter"/>
</dbReference>
<evidence type="ECO:0000313" key="3">
    <source>
        <dbReference type="EMBL" id="EAU91091.1"/>
    </source>
</evidence>
<dbReference type="EMBL" id="AACS02000003">
    <property type="protein sequence ID" value="EAU91091.1"/>
    <property type="molecule type" value="Genomic_DNA"/>
</dbReference>
<evidence type="ECO:0000313" key="4">
    <source>
        <dbReference type="Proteomes" id="UP000001861"/>
    </source>
</evidence>
<gene>
    <name evidence="3" type="ORF">CC1G_03259</name>
</gene>
<dbReference type="Proteomes" id="UP000001861">
    <property type="component" value="Unassembled WGS sequence"/>
</dbReference>
<keyword evidence="2" id="KW-0812">Transmembrane</keyword>